<evidence type="ECO:0000256" key="1">
    <source>
        <dbReference type="ARBA" id="ARBA00004370"/>
    </source>
</evidence>
<evidence type="ECO:0000256" key="3">
    <source>
        <dbReference type="ARBA" id="ARBA00022676"/>
    </source>
</evidence>
<organism evidence="7 8">
    <name type="scientific">Paenactinomyces guangxiensis</name>
    <dbReference type="NCBI Taxonomy" id="1490290"/>
    <lineage>
        <taxon>Bacteria</taxon>
        <taxon>Bacillati</taxon>
        <taxon>Bacillota</taxon>
        <taxon>Bacilli</taxon>
        <taxon>Bacillales</taxon>
        <taxon>Thermoactinomycetaceae</taxon>
        <taxon>Paenactinomyces</taxon>
    </lineage>
</organism>
<evidence type="ECO:0000313" key="8">
    <source>
        <dbReference type="Proteomes" id="UP000535491"/>
    </source>
</evidence>
<dbReference type="InterPro" id="IPR050519">
    <property type="entry name" value="Glycosyltransf_28_UgtP"/>
</dbReference>
<proteinExistence type="inferred from homology"/>
<evidence type="ECO:0000259" key="5">
    <source>
        <dbReference type="Pfam" id="PF04101"/>
    </source>
</evidence>
<dbReference type="Proteomes" id="UP000535491">
    <property type="component" value="Unassembled WGS sequence"/>
</dbReference>
<comment type="similarity">
    <text evidence="2">Belongs to the glycosyltransferase 28 family.</text>
</comment>
<dbReference type="Pfam" id="PF06925">
    <property type="entry name" value="MGDG_synth"/>
    <property type="match status" value="1"/>
</dbReference>
<evidence type="ECO:0000256" key="2">
    <source>
        <dbReference type="ARBA" id="ARBA00006962"/>
    </source>
</evidence>
<dbReference type="GO" id="GO:0016020">
    <property type="term" value="C:membrane"/>
    <property type="evidence" value="ECO:0007669"/>
    <property type="project" value="UniProtKB-SubCell"/>
</dbReference>
<protein>
    <submittedName>
        <fullName evidence="7">Glycosyltransferase</fullName>
    </submittedName>
</protein>
<dbReference type="GO" id="GO:0009247">
    <property type="term" value="P:glycolipid biosynthetic process"/>
    <property type="evidence" value="ECO:0007669"/>
    <property type="project" value="InterPro"/>
</dbReference>
<dbReference type="EMBL" id="JACEIQ010000009">
    <property type="protein sequence ID" value="MBA4494658.1"/>
    <property type="molecule type" value="Genomic_DNA"/>
</dbReference>
<gene>
    <name evidence="7" type="ORF">H1191_10105</name>
</gene>
<keyword evidence="4 7" id="KW-0808">Transferase</keyword>
<dbReference type="GO" id="GO:0016758">
    <property type="term" value="F:hexosyltransferase activity"/>
    <property type="evidence" value="ECO:0007669"/>
    <property type="project" value="InterPro"/>
</dbReference>
<keyword evidence="8" id="KW-1185">Reference proteome</keyword>
<evidence type="ECO:0000313" key="7">
    <source>
        <dbReference type="EMBL" id="MBA4494658.1"/>
    </source>
</evidence>
<comment type="caution">
    <text evidence="7">The sequence shown here is derived from an EMBL/GenBank/DDBJ whole genome shotgun (WGS) entry which is preliminary data.</text>
</comment>
<reference evidence="7 8" key="1">
    <citation type="submission" date="2020-07" db="EMBL/GenBank/DDBJ databases">
        <authorList>
            <person name="Feng H."/>
        </authorList>
    </citation>
    <scope>NUCLEOTIDE SEQUENCE [LARGE SCALE GENOMIC DNA]</scope>
    <source>
        <strain evidence="8">s-10</strain>
    </source>
</reference>
<feature type="domain" description="Diacylglycerol glucosyltransferase N-terminal" evidence="6">
    <location>
        <begin position="16"/>
        <end position="180"/>
    </location>
</feature>
<accession>A0A7W2A987</accession>
<sequence length="370" mass="41449">MDKVLILTENVGGIGHFGAALSLKKGLNMINPDLHVEVACGLPYVSKQLAVFLRKVYLNTLKYAPALWGMAYAKESYFSQLFSTPVGKMIGHKLKDFVERINPQVIVCTHAFCIGALAYVRERTRRPFRIGVAITDFDVNGFWVHPEVDFYLVAHSALIEKINRRYHIPEGKIFCTGIPIDPAFSVSGRSKHLLRIKLNLDPDRFTVLIMGGGMGMGPVEECINIFREKMPDIQLIVVTGKNRPLYERLRCKYNQDVRVCLFGFIEDMAAIMKAADIVVSKAGGLTSSEALATGLPILICQPIPGQEERNSRFLLEQQVAIRQDQPSFIPRELTTFVQNKHVLHSLSEQALKIGKPYSSFHGAEVIINHL</sequence>
<dbReference type="InterPro" id="IPR009695">
    <property type="entry name" value="Diacylglyc_glucosyltr_N"/>
</dbReference>
<name>A0A7W2A987_9BACL</name>
<feature type="domain" description="Glycosyl transferase family 28 C-terminal" evidence="5">
    <location>
        <begin position="206"/>
        <end position="328"/>
    </location>
</feature>
<comment type="subcellular location">
    <subcellularLocation>
        <location evidence="1">Membrane</location>
    </subcellularLocation>
</comment>
<dbReference type="RefSeq" id="WP_181751902.1">
    <property type="nucleotide sequence ID" value="NZ_JACEIQ010000009.1"/>
</dbReference>
<evidence type="ECO:0000256" key="4">
    <source>
        <dbReference type="ARBA" id="ARBA00022679"/>
    </source>
</evidence>
<dbReference type="PANTHER" id="PTHR43025">
    <property type="entry name" value="MONOGALACTOSYLDIACYLGLYCEROL SYNTHASE"/>
    <property type="match status" value="1"/>
</dbReference>
<keyword evidence="3" id="KW-0328">Glycosyltransferase</keyword>
<dbReference type="PANTHER" id="PTHR43025:SF3">
    <property type="entry name" value="MONOGALACTOSYLDIACYLGLYCEROL SYNTHASE 1, CHLOROPLASTIC"/>
    <property type="match status" value="1"/>
</dbReference>
<dbReference type="AlphaFoldDB" id="A0A7W2A987"/>
<dbReference type="Gene3D" id="3.40.50.2000">
    <property type="entry name" value="Glycogen Phosphorylase B"/>
    <property type="match status" value="1"/>
</dbReference>
<dbReference type="Pfam" id="PF04101">
    <property type="entry name" value="Glyco_tran_28_C"/>
    <property type="match status" value="1"/>
</dbReference>
<evidence type="ECO:0000259" key="6">
    <source>
        <dbReference type="Pfam" id="PF06925"/>
    </source>
</evidence>
<dbReference type="SUPFAM" id="SSF53756">
    <property type="entry name" value="UDP-Glycosyltransferase/glycogen phosphorylase"/>
    <property type="match status" value="1"/>
</dbReference>
<dbReference type="InterPro" id="IPR007235">
    <property type="entry name" value="Glyco_trans_28_C"/>
</dbReference>